<feature type="region of interest" description="Disordered" evidence="1">
    <location>
        <begin position="36"/>
        <end position="88"/>
    </location>
</feature>
<feature type="compositionally biased region" description="Polar residues" evidence="1">
    <location>
        <begin position="67"/>
        <end position="88"/>
    </location>
</feature>
<evidence type="ECO:0000256" key="2">
    <source>
        <dbReference type="SAM" id="SignalP"/>
    </source>
</evidence>
<gene>
    <name evidence="3" type="ORF">BKA00_002902</name>
</gene>
<name>A0A7X0KZ15_9ACTN</name>
<accession>A0A7X0KZ15</accession>
<feature type="signal peptide" evidence="2">
    <location>
        <begin position="1"/>
        <end position="22"/>
    </location>
</feature>
<evidence type="ECO:0000313" key="3">
    <source>
        <dbReference type="EMBL" id="MBB6395988.1"/>
    </source>
</evidence>
<protein>
    <submittedName>
        <fullName evidence="3">Uncharacterized protein</fullName>
    </submittedName>
</protein>
<reference evidence="3 4" key="1">
    <citation type="submission" date="2020-08" db="EMBL/GenBank/DDBJ databases">
        <title>Sequencing the genomes of 1000 actinobacteria strains.</title>
        <authorList>
            <person name="Klenk H.-P."/>
        </authorList>
    </citation>
    <scope>NUCLEOTIDE SEQUENCE [LARGE SCALE GENOMIC DNA]</scope>
    <source>
        <strain evidence="3 4">DSM 43675</strain>
    </source>
</reference>
<keyword evidence="2" id="KW-0732">Signal</keyword>
<evidence type="ECO:0000313" key="4">
    <source>
        <dbReference type="Proteomes" id="UP000546324"/>
    </source>
</evidence>
<dbReference type="PROSITE" id="PS51257">
    <property type="entry name" value="PROKAR_LIPOPROTEIN"/>
    <property type="match status" value="1"/>
</dbReference>
<dbReference type="EMBL" id="JACHMQ010000001">
    <property type="protein sequence ID" value="MBB6395988.1"/>
    <property type="molecule type" value="Genomic_DNA"/>
</dbReference>
<proteinExistence type="predicted"/>
<dbReference type="Proteomes" id="UP000546324">
    <property type="component" value="Unassembled WGS sequence"/>
</dbReference>
<dbReference type="RefSeq" id="WP_185025404.1">
    <property type="nucleotide sequence ID" value="NZ_JACHMQ010000001.1"/>
</dbReference>
<evidence type="ECO:0000256" key="1">
    <source>
        <dbReference type="SAM" id="MobiDB-lite"/>
    </source>
</evidence>
<dbReference type="AlphaFoldDB" id="A0A7X0KZ15"/>
<keyword evidence="4" id="KW-1185">Reference proteome</keyword>
<comment type="caution">
    <text evidence="3">The sequence shown here is derived from an EMBL/GenBank/DDBJ whole genome shotgun (WGS) entry which is preliminary data.</text>
</comment>
<feature type="chain" id="PRO_5039343965" evidence="2">
    <location>
        <begin position="23"/>
        <end position="185"/>
    </location>
</feature>
<sequence>MKVYLGIPVGSVGKILKGSAVAAALLAAVVAAGCSTRSSSEAPDNGRPPVSATATAEDATPVADPSPTATAEPSAEPSTSQPEATASDVSVLPGKVVGAFEDGPQGPFLVLAPIDEDQGDLEYAVKQPDALRNLDVTALPISKAWKVDVSPEVLRACRPNTVRMVFMEFPSCGGSADAAPSTTDR</sequence>
<organism evidence="3 4">
    <name type="scientific">Actinomadura coerulea</name>
    <dbReference type="NCBI Taxonomy" id="46159"/>
    <lineage>
        <taxon>Bacteria</taxon>
        <taxon>Bacillati</taxon>
        <taxon>Actinomycetota</taxon>
        <taxon>Actinomycetes</taxon>
        <taxon>Streptosporangiales</taxon>
        <taxon>Thermomonosporaceae</taxon>
        <taxon>Actinomadura</taxon>
    </lineage>
</organism>